<dbReference type="InterPro" id="IPR036280">
    <property type="entry name" value="Multihaem_cyt_sf"/>
</dbReference>
<gene>
    <name evidence="1" type="ORF">S01H1_81084</name>
</gene>
<accession>X0YUI5</accession>
<evidence type="ECO:0000313" key="1">
    <source>
        <dbReference type="EMBL" id="GAG51953.1"/>
    </source>
</evidence>
<evidence type="ECO:0008006" key="2">
    <source>
        <dbReference type="Google" id="ProtNLM"/>
    </source>
</evidence>
<name>X0YUI5_9ZZZZ</name>
<proteinExistence type="predicted"/>
<dbReference type="EMBL" id="BARS01054830">
    <property type="protein sequence ID" value="GAG51953.1"/>
    <property type="molecule type" value="Genomic_DNA"/>
</dbReference>
<dbReference type="AlphaFoldDB" id="X0YUI5"/>
<dbReference type="Gene3D" id="1.10.1130.10">
    <property type="entry name" value="Flavocytochrome C3, Chain A"/>
    <property type="match status" value="1"/>
</dbReference>
<protein>
    <recommendedName>
        <fullName evidence="2">Cytochrome c-552/4 domain-containing protein</fullName>
    </recommendedName>
</protein>
<comment type="caution">
    <text evidence="1">The sequence shown here is derived from an EMBL/GenBank/DDBJ whole genome shotgun (WGS) entry which is preliminary data.</text>
</comment>
<reference evidence="1" key="1">
    <citation type="journal article" date="2014" name="Front. Microbiol.">
        <title>High frequency of phylogenetically diverse reductive dehalogenase-homologous genes in deep subseafloor sedimentary metagenomes.</title>
        <authorList>
            <person name="Kawai M."/>
            <person name="Futagami T."/>
            <person name="Toyoda A."/>
            <person name="Takaki Y."/>
            <person name="Nishi S."/>
            <person name="Hori S."/>
            <person name="Arai W."/>
            <person name="Tsubouchi T."/>
            <person name="Morono Y."/>
            <person name="Uchiyama I."/>
            <person name="Ito T."/>
            <person name="Fujiyama A."/>
            <person name="Inagaki F."/>
            <person name="Takami H."/>
        </authorList>
    </citation>
    <scope>NUCLEOTIDE SEQUENCE</scope>
    <source>
        <strain evidence="1">Expedition CK06-06</strain>
    </source>
</reference>
<organism evidence="1">
    <name type="scientific">marine sediment metagenome</name>
    <dbReference type="NCBI Taxonomy" id="412755"/>
    <lineage>
        <taxon>unclassified sequences</taxon>
        <taxon>metagenomes</taxon>
        <taxon>ecological metagenomes</taxon>
    </lineage>
</organism>
<sequence length="121" mass="12774">MRANQPSLRTVIQGLTIAAGMGLTLAAIGPGGIVSTILADFDQPGTQLGEPMTDGLLRSNQCVGCHGNYDLGVEPYRPWAASMMGQAGRDPIFYAALAIAEQDADFSGHLCLRCHAPMAWI</sequence>
<feature type="non-terminal residue" evidence="1">
    <location>
        <position position="121"/>
    </location>
</feature>
<dbReference type="SUPFAM" id="SSF48695">
    <property type="entry name" value="Multiheme cytochromes"/>
    <property type="match status" value="1"/>
</dbReference>